<evidence type="ECO:0000259" key="5">
    <source>
        <dbReference type="Pfam" id="PF08164"/>
    </source>
</evidence>
<organism evidence="7 8">
    <name type="scientific">Gymnopilus junonius</name>
    <name type="common">Spectacular rustgill mushroom</name>
    <name type="synonym">Gymnopilus spectabilis subsp. junonius</name>
    <dbReference type="NCBI Taxonomy" id="109634"/>
    <lineage>
        <taxon>Eukaryota</taxon>
        <taxon>Fungi</taxon>
        <taxon>Dikarya</taxon>
        <taxon>Basidiomycota</taxon>
        <taxon>Agaricomycotina</taxon>
        <taxon>Agaricomycetes</taxon>
        <taxon>Agaricomycetidae</taxon>
        <taxon>Agaricales</taxon>
        <taxon>Agaricineae</taxon>
        <taxon>Hymenogastraceae</taxon>
        <taxon>Gymnopilus</taxon>
    </lineage>
</organism>
<dbReference type="InterPro" id="IPR025160">
    <property type="entry name" value="AATF"/>
</dbReference>
<reference evidence="7" key="1">
    <citation type="submission" date="2020-11" db="EMBL/GenBank/DDBJ databases">
        <authorList>
            <consortium name="DOE Joint Genome Institute"/>
            <person name="Ahrendt S."/>
            <person name="Riley R."/>
            <person name="Andreopoulos W."/>
            <person name="LaButti K."/>
            <person name="Pangilinan J."/>
            <person name="Ruiz-duenas F.J."/>
            <person name="Barrasa J.M."/>
            <person name="Sanchez-Garcia M."/>
            <person name="Camarero S."/>
            <person name="Miyauchi S."/>
            <person name="Serrano A."/>
            <person name="Linde D."/>
            <person name="Babiker R."/>
            <person name="Drula E."/>
            <person name="Ayuso-Fernandez I."/>
            <person name="Pacheco R."/>
            <person name="Padilla G."/>
            <person name="Ferreira P."/>
            <person name="Barriuso J."/>
            <person name="Kellner H."/>
            <person name="Castanera R."/>
            <person name="Alfaro M."/>
            <person name="Ramirez L."/>
            <person name="Pisabarro A.G."/>
            <person name="Kuo A."/>
            <person name="Tritt A."/>
            <person name="Lipzen A."/>
            <person name="He G."/>
            <person name="Yan M."/>
            <person name="Ng V."/>
            <person name="Cullen D."/>
            <person name="Martin F."/>
            <person name="Rosso M.-N."/>
            <person name="Henrissat B."/>
            <person name="Hibbett D."/>
            <person name="Martinez A.T."/>
            <person name="Grigoriev I.V."/>
        </authorList>
    </citation>
    <scope>NUCLEOTIDE SEQUENCE</scope>
    <source>
        <strain evidence="7">AH 44721</strain>
    </source>
</reference>
<dbReference type="InterPro" id="IPR012617">
    <property type="entry name" value="AATF_C"/>
</dbReference>
<proteinExistence type="inferred from homology"/>
<dbReference type="GO" id="GO:0005730">
    <property type="term" value="C:nucleolus"/>
    <property type="evidence" value="ECO:0007669"/>
    <property type="project" value="TreeGrafter"/>
</dbReference>
<evidence type="ECO:0000256" key="1">
    <source>
        <dbReference type="ARBA" id="ARBA00008966"/>
    </source>
</evidence>
<evidence type="ECO:0000256" key="2">
    <source>
        <dbReference type="ARBA" id="ARBA00013850"/>
    </source>
</evidence>
<evidence type="ECO:0000256" key="3">
    <source>
        <dbReference type="SAM" id="Coils"/>
    </source>
</evidence>
<feature type="compositionally biased region" description="Acidic residues" evidence="4">
    <location>
        <begin position="76"/>
        <end position="107"/>
    </location>
</feature>
<feature type="coiled-coil region" evidence="3">
    <location>
        <begin position="348"/>
        <end position="412"/>
    </location>
</feature>
<feature type="domain" description="AATF leucine zipper-containing" evidence="6">
    <location>
        <begin position="307"/>
        <end position="427"/>
    </location>
</feature>
<dbReference type="PANTHER" id="PTHR15565:SF0">
    <property type="entry name" value="PROTEIN AATF"/>
    <property type="match status" value="1"/>
</dbReference>
<dbReference type="PANTHER" id="PTHR15565">
    <property type="entry name" value="AATF PROTEIN APOPTOSIS ANTAGONIZING TRANSCRIPTION FACTOR"/>
    <property type="match status" value="1"/>
</dbReference>
<dbReference type="InterPro" id="IPR039223">
    <property type="entry name" value="AATF/Bfr2"/>
</dbReference>
<feature type="domain" description="Apoptosis-antagonizing transcription factor C-terminal" evidence="5">
    <location>
        <begin position="507"/>
        <end position="565"/>
    </location>
</feature>
<feature type="region of interest" description="Disordered" evidence="4">
    <location>
        <begin position="29"/>
        <end position="109"/>
    </location>
</feature>
<feature type="compositionally biased region" description="Low complexity" evidence="4">
    <location>
        <begin position="31"/>
        <end position="40"/>
    </location>
</feature>
<feature type="region of interest" description="Disordered" evidence="4">
    <location>
        <begin position="143"/>
        <end position="304"/>
    </location>
</feature>
<evidence type="ECO:0000313" key="7">
    <source>
        <dbReference type="EMBL" id="KAF8899609.1"/>
    </source>
</evidence>
<comment type="similarity">
    <text evidence="1">Belongs to the AATF family.</text>
</comment>
<comment type="caution">
    <text evidence="7">The sequence shown here is derived from an EMBL/GenBank/DDBJ whole genome shotgun (WGS) entry which is preliminary data.</text>
</comment>
<name>A0A9P5TMK0_GYMJU</name>
<dbReference type="OrthoDB" id="5783963at2759"/>
<dbReference type="Pfam" id="PF08164">
    <property type="entry name" value="TRAUB"/>
    <property type="match status" value="1"/>
</dbReference>
<gene>
    <name evidence="7" type="ORF">CPB84DRAFT_1847631</name>
</gene>
<keyword evidence="3" id="KW-0175">Coiled coil</keyword>
<evidence type="ECO:0000256" key="4">
    <source>
        <dbReference type="SAM" id="MobiDB-lite"/>
    </source>
</evidence>
<dbReference type="AlphaFoldDB" id="A0A9P5TMK0"/>
<sequence>MPAIPLRKRLLRGAFAYAKRLQELRHCMWKSSDSSTSGSDTEMEVDPQNLHNPKADDSEVSSLSSLSSLDSLDSLSDLDEDDDPLAPPVDLDDVEGTSADEDSEEEAQLSFVEACSEKSQMVFHPFMSAGKISLAEQIAQLEEAAPVDFDPEDLQSRGAEAEEETHLDASVSREHYLEVGPSSLRNRLPSVAHPKYEGVRTSRKQLLEDSDGEHDYEMDGDQDDEDLQEEVMESEATEEGVQDGQLEASDDEEIPSASEEDEESADEENLLPGEPKPPTESEEFVEDMSSTLKKTREEDIKKASPQSLWDTLLDTRIRMQKSVVASNRLPPPTEMKKYLENSECRDAVSAFLREASLLSEELSDLQEKLITANNTAKPPPRKRRKLDTEASIEEYSEALTSTTENVMTLEQTLHPYVLQTLSKWSSKIQAVAPSVLLPSNRGAFSKGTQKLKSIVQLIDENLADHDKLLARTQVVRLKEPRIGVPPADNHDAEEAIDPEIFDDTDFYQKLLRDIIDARGNGNKTEDWMVLQKQKKAKKKVDTKASKGRKLRYQVHEKLQNFMVPSLLLVHGTKNRLTNCLPRFLGKDLKM</sequence>
<keyword evidence="8" id="KW-1185">Reference proteome</keyword>
<evidence type="ECO:0000259" key="6">
    <source>
        <dbReference type="Pfam" id="PF13339"/>
    </source>
</evidence>
<feature type="compositionally biased region" description="Acidic residues" evidence="4">
    <location>
        <begin position="248"/>
        <end position="269"/>
    </location>
</feature>
<dbReference type="EMBL" id="JADNYJ010000052">
    <property type="protein sequence ID" value="KAF8899609.1"/>
    <property type="molecule type" value="Genomic_DNA"/>
</dbReference>
<feature type="compositionally biased region" description="Acidic residues" evidence="4">
    <location>
        <begin position="208"/>
        <end position="241"/>
    </location>
</feature>
<dbReference type="Proteomes" id="UP000724874">
    <property type="component" value="Unassembled WGS sequence"/>
</dbReference>
<protein>
    <recommendedName>
        <fullName evidence="2">Protein BFR2</fullName>
    </recommendedName>
</protein>
<dbReference type="Pfam" id="PF13339">
    <property type="entry name" value="AATF-Che1"/>
    <property type="match status" value="1"/>
</dbReference>
<evidence type="ECO:0000313" key="8">
    <source>
        <dbReference type="Proteomes" id="UP000724874"/>
    </source>
</evidence>
<feature type="compositionally biased region" description="Basic and acidic residues" evidence="4">
    <location>
        <begin position="164"/>
        <end position="177"/>
    </location>
</feature>
<accession>A0A9P5TMK0</accession>
<feature type="compositionally biased region" description="Low complexity" evidence="4">
    <location>
        <begin position="60"/>
        <end position="75"/>
    </location>
</feature>
<dbReference type="GO" id="GO:0000462">
    <property type="term" value="P:maturation of SSU-rRNA from tricistronic rRNA transcript (SSU-rRNA, 5.8S rRNA, LSU-rRNA)"/>
    <property type="evidence" value="ECO:0007669"/>
    <property type="project" value="TreeGrafter"/>
</dbReference>